<keyword evidence="2" id="KW-1185">Reference proteome</keyword>
<dbReference type="EMBL" id="AWWI01000074">
    <property type="protein sequence ID" value="PIL19941.1"/>
    <property type="molecule type" value="Genomic_DNA"/>
</dbReference>
<dbReference type="AlphaFoldDB" id="A0A2G8REW6"/>
<proteinExistence type="predicted"/>
<evidence type="ECO:0000313" key="2">
    <source>
        <dbReference type="Proteomes" id="UP000231259"/>
    </source>
</evidence>
<name>A0A2G8REW6_9RHOB</name>
<dbReference type="Proteomes" id="UP000231259">
    <property type="component" value="Unassembled WGS sequence"/>
</dbReference>
<gene>
    <name evidence="1" type="ORF">P775_11980</name>
</gene>
<protein>
    <recommendedName>
        <fullName evidence="3">LysR substrate-binding domain-containing protein</fullName>
    </recommendedName>
</protein>
<evidence type="ECO:0008006" key="3">
    <source>
        <dbReference type="Google" id="ProtNLM"/>
    </source>
</evidence>
<accession>A0A2G8REW6</accession>
<evidence type="ECO:0000313" key="1">
    <source>
        <dbReference type="EMBL" id="PIL19941.1"/>
    </source>
</evidence>
<comment type="caution">
    <text evidence="1">The sequence shown here is derived from an EMBL/GenBank/DDBJ whole genome shotgun (WGS) entry which is preliminary data.</text>
</comment>
<sequence length="93" mass="10346">MRAETPSEQWVTERCGEAIAVEVNAPRLAPDLALNGLGRALLPTFVDDRKARLERAGSVVDELTHDQWLVSHGDDRALPEIRRALDRIGRTFG</sequence>
<organism evidence="1 2">
    <name type="scientific">Puniceibacterium antarcticum</name>
    <dbReference type="NCBI Taxonomy" id="1206336"/>
    <lineage>
        <taxon>Bacteria</taxon>
        <taxon>Pseudomonadati</taxon>
        <taxon>Pseudomonadota</taxon>
        <taxon>Alphaproteobacteria</taxon>
        <taxon>Rhodobacterales</taxon>
        <taxon>Paracoccaceae</taxon>
        <taxon>Puniceibacterium</taxon>
    </lineage>
</organism>
<reference evidence="1 2" key="1">
    <citation type="submission" date="2013-09" db="EMBL/GenBank/DDBJ databases">
        <title>Genome sequencing of Phaeobacter antarcticus sp. nov. SM1211.</title>
        <authorList>
            <person name="Zhang X.-Y."/>
            <person name="Liu C."/>
            <person name="Chen X.-L."/>
            <person name="Xie B.-B."/>
            <person name="Qin Q.-L."/>
            <person name="Rong J.-C."/>
            <person name="Zhang Y.-Z."/>
        </authorList>
    </citation>
    <scope>NUCLEOTIDE SEQUENCE [LARGE SCALE GENOMIC DNA]</scope>
    <source>
        <strain evidence="1 2">SM1211</strain>
    </source>
</reference>